<keyword evidence="4" id="KW-1185">Reference proteome</keyword>
<dbReference type="EMBL" id="FQYU01000001">
    <property type="protein sequence ID" value="SHI54767.1"/>
    <property type="molecule type" value="Genomic_DNA"/>
</dbReference>
<gene>
    <name evidence="3" type="ORF">SAMN04488513_101605</name>
</gene>
<dbReference type="STRING" id="192903.SAMN04488513_101605"/>
<accession>A0A1M6C193</accession>
<evidence type="ECO:0000313" key="3">
    <source>
        <dbReference type="EMBL" id="SHI54767.1"/>
    </source>
</evidence>
<proteinExistence type="predicted"/>
<keyword evidence="2" id="KW-0732">Signal</keyword>
<dbReference type="AlphaFoldDB" id="A0A1M6C193"/>
<evidence type="ECO:0000256" key="1">
    <source>
        <dbReference type="SAM" id="MobiDB-lite"/>
    </source>
</evidence>
<dbReference type="Proteomes" id="UP000184543">
    <property type="component" value="Unassembled WGS sequence"/>
</dbReference>
<sequence length="59" mass="6503">MKKCVIMFGLLVLTLVVAAVTDRNDREVAEELATNQEEEANIAFGQPKKESGRVESLNP</sequence>
<evidence type="ECO:0000256" key="2">
    <source>
        <dbReference type="SAM" id="SignalP"/>
    </source>
</evidence>
<protein>
    <submittedName>
        <fullName evidence="3">Uncharacterized protein</fullName>
    </submittedName>
</protein>
<name>A0A1M6C193_9FLAO</name>
<feature type="chain" id="PRO_5012635596" evidence="2">
    <location>
        <begin position="19"/>
        <end position="59"/>
    </location>
</feature>
<feature type="region of interest" description="Disordered" evidence="1">
    <location>
        <begin position="31"/>
        <end position="59"/>
    </location>
</feature>
<reference evidence="4" key="1">
    <citation type="submission" date="2016-11" db="EMBL/GenBank/DDBJ databases">
        <authorList>
            <person name="Varghese N."/>
            <person name="Submissions S."/>
        </authorList>
    </citation>
    <scope>NUCLEOTIDE SEQUENCE [LARGE SCALE GENOMIC DNA]</scope>
    <source>
        <strain evidence="4">DSM 19858</strain>
    </source>
</reference>
<feature type="signal peptide" evidence="2">
    <location>
        <begin position="1"/>
        <end position="18"/>
    </location>
</feature>
<evidence type="ECO:0000313" key="4">
    <source>
        <dbReference type="Proteomes" id="UP000184543"/>
    </source>
</evidence>
<organism evidence="3 4">
    <name type="scientific">Pseudozobellia thermophila</name>
    <dbReference type="NCBI Taxonomy" id="192903"/>
    <lineage>
        <taxon>Bacteria</taxon>
        <taxon>Pseudomonadati</taxon>
        <taxon>Bacteroidota</taxon>
        <taxon>Flavobacteriia</taxon>
        <taxon>Flavobacteriales</taxon>
        <taxon>Flavobacteriaceae</taxon>
        <taxon>Pseudozobellia</taxon>
    </lineage>
</organism>